<dbReference type="SUPFAM" id="SSF53335">
    <property type="entry name" value="S-adenosyl-L-methionine-dependent methyltransferases"/>
    <property type="match status" value="1"/>
</dbReference>
<dbReference type="EMBL" id="BARW01008319">
    <property type="protein sequence ID" value="GAI83125.1"/>
    <property type="molecule type" value="Genomic_DNA"/>
</dbReference>
<sequence>LDAVVTSPPFFDSTRFYLANWIRLWFCGWESRDFKTQPLRFLELKQKQSMRSYEPVFRQARERLKSDGVFVLHLGKSVKCNMAEELSEIAKPWFRVMDVFEESVSHCESHGITDKGKVSVHQYLLLG</sequence>
<evidence type="ECO:0000313" key="1">
    <source>
        <dbReference type="EMBL" id="GAI83125.1"/>
    </source>
</evidence>
<dbReference type="Gene3D" id="3.40.50.150">
    <property type="entry name" value="Vaccinia Virus protein VP39"/>
    <property type="match status" value="1"/>
</dbReference>
<gene>
    <name evidence="1" type="ORF">S12H4_17091</name>
</gene>
<proteinExistence type="predicted"/>
<feature type="non-terminal residue" evidence="1">
    <location>
        <position position="1"/>
    </location>
</feature>
<protein>
    <submittedName>
        <fullName evidence="1">Uncharacterized protein</fullName>
    </submittedName>
</protein>
<dbReference type="InterPro" id="IPR029063">
    <property type="entry name" value="SAM-dependent_MTases_sf"/>
</dbReference>
<organism evidence="1">
    <name type="scientific">marine sediment metagenome</name>
    <dbReference type="NCBI Taxonomy" id="412755"/>
    <lineage>
        <taxon>unclassified sequences</taxon>
        <taxon>metagenomes</taxon>
        <taxon>ecological metagenomes</taxon>
    </lineage>
</organism>
<dbReference type="AlphaFoldDB" id="X1T6E4"/>
<name>X1T6E4_9ZZZZ</name>
<reference evidence="1" key="1">
    <citation type="journal article" date="2014" name="Front. Microbiol.">
        <title>High frequency of phylogenetically diverse reductive dehalogenase-homologous genes in deep subseafloor sedimentary metagenomes.</title>
        <authorList>
            <person name="Kawai M."/>
            <person name="Futagami T."/>
            <person name="Toyoda A."/>
            <person name="Takaki Y."/>
            <person name="Nishi S."/>
            <person name="Hori S."/>
            <person name="Arai W."/>
            <person name="Tsubouchi T."/>
            <person name="Morono Y."/>
            <person name="Uchiyama I."/>
            <person name="Ito T."/>
            <person name="Fujiyama A."/>
            <person name="Inagaki F."/>
            <person name="Takami H."/>
        </authorList>
    </citation>
    <scope>NUCLEOTIDE SEQUENCE</scope>
    <source>
        <strain evidence="1">Expedition CK06-06</strain>
    </source>
</reference>
<comment type="caution">
    <text evidence="1">The sequence shown here is derived from an EMBL/GenBank/DDBJ whole genome shotgun (WGS) entry which is preliminary data.</text>
</comment>
<accession>X1T6E4</accession>